<feature type="region of interest" description="Disordered" evidence="1">
    <location>
        <begin position="94"/>
        <end position="160"/>
    </location>
</feature>
<evidence type="ECO:0000313" key="3">
    <source>
        <dbReference type="Proteomes" id="UP000053097"/>
    </source>
</evidence>
<name>A0A026WXW1_OOCBI</name>
<evidence type="ECO:0000256" key="1">
    <source>
        <dbReference type="SAM" id="MobiDB-lite"/>
    </source>
</evidence>
<accession>A0A026WXW1</accession>
<dbReference type="STRING" id="2015173.A0A026WXW1"/>
<feature type="compositionally biased region" description="Basic and acidic residues" evidence="1">
    <location>
        <begin position="111"/>
        <end position="140"/>
    </location>
</feature>
<evidence type="ECO:0000313" key="2">
    <source>
        <dbReference type="EMBL" id="EZA60581.1"/>
    </source>
</evidence>
<dbReference type="EMBL" id="KK107077">
    <property type="protein sequence ID" value="EZA60581.1"/>
    <property type="molecule type" value="Genomic_DNA"/>
</dbReference>
<dbReference type="InterPro" id="IPR029048">
    <property type="entry name" value="HSP70_C_sf"/>
</dbReference>
<dbReference type="Proteomes" id="UP000053097">
    <property type="component" value="Unassembled WGS sequence"/>
</dbReference>
<protein>
    <submittedName>
        <fullName evidence="2">Heat shock 70 kDa protein</fullName>
    </submittedName>
</protein>
<proteinExistence type="predicted"/>
<gene>
    <name evidence="2" type="ORF">X777_14607</name>
</gene>
<reference evidence="2 3" key="1">
    <citation type="journal article" date="2014" name="Curr. Biol.">
        <title>The genome of the clonal raider ant Cerapachys biroi.</title>
        <authorList>
            <person name="Oxley P.R."/>
            <person name="Ji L."/>
            <person name="Fetter-Pruneda I."/>
            <person name="McKenzie S.K."/>
            <person name="Li C."/>
            <person name="Hu H."/>
            <person name="Zhang G."/>
            <person name="Kronauer D.J."/>
        </authorList>
    </citation>
    <scope>NUCLEOTIDE SEQUENCE [LARGE SCALE GENOMIC DNA]</scope>
</reference>
<dbReference type="Gene3D" id="1.20.1270.10">
    <property type="match status" value="1"/>
</dbReference>
<dbReference type="AlphaFoldDB" id="A0A026WXW1"/>
<keyword evidence="3" id="KW-1185">Reference proteome</keyword>
<sequence length="227" mass="25800">MDQQNKITITNDKGRERIAAKNNLESYCSNVRSALEEEKVKGKIPELTQRYRAYIRLRGTRGSVAVVGRKSDWLPRRTERRECVESICHGAGHVDANRQEGSGKKYSHFPRSGERRQGLGDGIRSREIDGNGRTEQRKTAVEAPGQRVRTREPTRVEECDNSQQGKVTNCRTATRVAARSSCEEQHGETMCAGRTQSSSLRLDLHRFESVWHISDKSDAYRAFDCIF</sequence>
<keyword evidence="2" id="KW-0346">Stress response</keyword>
<organism evidence="2 3">
    <name type="scientific">Ooceraea biroi</name>
    <name type="common">Clonal raider ant</name>
    <name type="synonym">Cerapachys biroi</name>
    <dbReference type="NCBI Taxonomy" id="2015173"/>
    <lineage>
        <taxon>Eukaryota</taxon>
        <taxon>Metazoa</taxon>
        <taxon>Ecdysozoa</taxon>
        <taxon>Arthropoda</taxon>
        <taxon>Hexapoda</taxon>
        <taxon>Insecta</taxon>
        <taxon>Pterygota</taxon>
        <taxon>Neoptera</taxon>
        <taxon>Endopterygota</taxon>
        <taxon>Hymenoptera</taxon>
        <taxon>Apocrita</taxon>
        <taxon>Aculeata</taxon>
        <taxon>Formicoidea</taxon>
        <taxon>Formicidae</taxon>
        <taxon>Dorylinae</taxon>
        <taxon>Ooceraea</taxon>
    </lineage>
</organism>
<feature type="compositionally biased region" description="Basic and acidic residues" evidence="1">
    <location>
        <begin position="149"/>
        <end position="158"/>
    </location>
</feature>